<evidence type="ECO:0000256" key="1">
    <source>
        <dbReference type="SAM" id="MobiDB-lite"/>
    </source>
</evidence>
<dbReference type="EMBL" id="JARKIK010000097">
    <property type="protein sequence ID" value="KAK8722148.1"/>
    <property type="molecule type" value="Genomic_DNA"/>
</dbReference>
<reference evidence="2 3" key="1">
    <citation type="journal article" date="2024" name="BMC Genomics">
        <title>Genome assembly of redclaw crayfish (Cherax quadricarinatus) provides insights into its immune adaptation and hypoxia tolerance.</title>
        <authorList>
            <person name="Liu Z."/>
            <person name="Zheng J."/>
            <person name="Li H."/>
            <person name="Fang K."/>
            <person name="Wang S."/>
            <person name="He J."/>
            <person name="Zhou D."/>
            <person name="Weng S."/>
            <person name="Chi M."/>
            <person name="Gu Z."/>
            <person name="He J."/>
            <person name="Li F."/>
            <person name="Wang M."/>
        </authorList>
    </citation>
    <scope>NUCLEOTIDE SEQUENCE [LARGE SCALE GENOMIC DNA]</scope>
    <source>
        <strain evidence="2">ZL_2023a</strain>
    </source>
</reference>
<dbReference type="AlphaFoldDB" id="A0AAW0VYE5"/>
<feature type="region of interest" description="Disordered" evidence="1">
    <location>
        <begin position="93"/>
        <end position="127"/>
    </location>
</feature>
<organism evidence="2 3">
    <name type="scientific">Cherax quadricarinatus</name>
    <name type="common">Australian red claw crayfish</name>
    <dbReference type="NCBI Taxonomy" id="27406"/>
    <lineage>
        <taxon>Eukaryota</taxon>
        <taxon>Metazoa</taxon>
        <taxon>Ecdysozoa</taxon>
        <taxon>Arthropoda</taxon>
        <taxon>Crustacea</taxon>
        <taxon>Multicrustacea</taxon>
        <taxon>Malacostraca</taxon>
        <taxon>Eumalacostraca</taxon>
        <taxon>Eucarida</taxon>
        <taxon>Decapoda</taxon>
        <taxon>Pleocyemata</taxon>
        <taxon>Astacidea</taxon>
        <taxon>Parastacoidea</taxon>
        <taxon>Parastacidae</taxon>
        <taxon>Cherax</taxon>
    </lineage>
</organism>
<feature type="non-terminal residue" evidence="2">
    <location>
        <position position="1"/>
    </location>
</feature>
<sequence length="154" mass="17637">YFNTSFYDILYDKTTWQNKQLISTLQEMTMYGQHEPSCEGHGRELVQGLPRKAKYPDFIQLQPSQEKCTKSDQDIEVFKPRFRPTVSVSTILPSIGEREQDKSSATTASSVPWQPPEDNEIERESLPQRDRNGVGRITVYLCSVSALCLLTIVF</sequence>
<keyword evidence="3" id="KW-1185">Reference proteome</keyword>
<dbReference type="Proteomes" id="UP001445076">
    <property type="component" value="Unassembled WGS sequence"/>
</dbReference>
<evidence type="ECO:0000313" key="3">
    <source>
        <dbReference type="Proteomes" id="UP001445076"/>
    </source>
</evidence>
<name>A0AAW0VYE5_CHEQU</name>
<accession>A0AAW0VYE5</accession>
<evidence type="ECO:0000313" key="2">
    <source>
        <dbReference type="EMBL" id="KAK8722148.1"/>
    </source>
</evidence>
<feature type="compositionally biased region" description="Polar residues" evidence="1">
    <location>
        <begin position="103"/>
        <end position="112"/>
    </location>
</feature>
<gene>
    <name evidence="2" type="ORF">OTU49_012503</name>
</gene>
<protein>
    <submittedName>
        <fullName evidence="2">Uncharacterized protein</fullName>
    </submittedName>
</protein>
<proteinExistence type="predicted"/>
<comment type="caution">
    <text evidence="2">The sequence shown here is derived from an EMBL/GenBank/DDBJ whole genome shotgun (WGS) entry which is preliminary data.</text>
</comment>